<feature type="domain" description="ABC3 transporter permease C-terminal" evidence="8">
    <location>
        <begin position="230"/>
        <end position="356"/>
    </location>
</feature>
<dbReference type="InterPro" id="IPR003838">
    <property type="entry name" value="ABC3_permease_C"/>
</dbReference>
<comment type="caution">
    <text evidence="9">The sequence shown here is derived from an EMBL/GenBank/DDBJ whole genome shotgun (WGS) entry which is preliminary data.</text>
</comment>
<keyword evidence="10" id="KW-1185">Reference proteome</keyword>
<dbReference type="AlphaFoldDB" id="A0A939HJQ3"/>
<keyword evidence="2" id="KW-1003">Cell membrane</keyword>
<evidence type="ECO:0000256" key="4">
    <source>
        <dbReference type="ARBA" id="ARBA00022989"/>
    </source>
</evidence>
<keyword evidence="9" id="KW-0132">Cell division</keyword>
<feature type="transmembrane region" description="Helical" evidence="7">
    <location>
        <begin position="22"/>
        <end position="41"/>
    </location>
</feature>
<evidence type="ECO:0000313" key="10">
    <source>
        <dbReference type="Proteomes" id="UP000664073"/>
    </source>
</evidence>
<dbReference type="Proteomes" id="UP000664073">
    <property type="component" value="Unassembled WGS sequence"/>
</dbReference>
<evidence type="ECO:0000256" key="5">
    <source>
        <dbReference type="ARBA" id="ARBA00023136"/>
    </source>
</evidence>
<dbReference type="EMBL" id="JAFVMH010000001">
    <property type="protein sequence ID" value="MBO1324000.1"/>
    <property type="molecule type" value="Genomic_DNA"/>
</dbReference>
<comment type="subcellular location">
    <subcellularLocation>
        <location evidence="1">Cell membrane</location>
        <topology evidence="1">Multi-pass membrane protein</topology>
    </subcellularLocation>
</comment>
<dbReference type="GO" id="GO:0005886">
    <property type="term" value="C:plasma membrane"/>
    <property type="evidence" value="ECO:0007669"/>
    <property type="project" value="UniProtKB-SubCell"/>
</dbReference>
<gene>
    <name evidence="9" type="ORF">J2D77_02365</name>
</gene>
<proteinExistence type="predicted"/>
<evidence type="ECO:0000256" key="2">
    <source>
        <dbReference type="ARBA" id="ARBA00022475"/>
    </source>
</evidence>
<evidence type="ECO:0000256" key="3">
    <source>
        <dbReference type="ARBA" id="ARBA00022692"/>
    </source>
</evidence>
<feature type="transmembrane region" description="Helical" evidence="7">
    <location>
        <begin position="336"/>
        <end position="363"/>
    </location>
</feature>
<organism evidence="9 10">
    <name type="scientific">Acetobacter garciniae</name>
    <dbReference type="NCBI Taxonomy" id="2817435"/>
    <lineage>
        <taxon>Bacteria</taxon>
        <taxon>Pseudomonadati</taxon>
        <taxon>Pseudomonadota</taxon>
        <taxon>Alphaproteobacteria</taxon>
        <taxon>Acetobacterales</taxon>
        <taxon>Acetobacteraceae</taxon>
        <taxon>Acetobacter</taxon>
    </lineage>
</organism>
<keyword evidence="3 7" id="KW-0812">Transmembrane</keyword>
<keyword evidence="5 7" id="KW-0472">Membrane</keyword>
<dbReference type="GO" id="GO:0032153">
    <property type="term" value="C:cell division site"/>
    <property type="evidence" value="ECO:0007669"/>
    <property type="project" value="TreeGrafter"/>
</dbReference>
<feature type="transmembrane region" description="Helical" evidence="7">
    <location>
        <begin position="279"/>
        <end position="299"/>
    </location>
</feature>
<evidence type="ECO:0000313" key="9">
    <source>
        <dbReference type="EMBL" id="MBO1324000.1"/>
    </source>
</evidence>
<evidence type="ECO:0000256" key="7">
    <source>
        <dbReference type="SAM" id="Phobius"/>
    </source>
</evidence>
<dbReference type="PANTHER" id="PTHR47755:SF1">
    <property type="entry name" value="CELL DIVISION PROTEIN FTSX"/>
    <property type="match status" value="1"/>
</dbReference>
<name>A0A939HJQ3_9PROT</name>
<dbReference type="Pfam" id="PF02687">
    <property type="entry name" value="FtsX"/>
    <property type="match status" value="1"/>
</dbReference>
<evidence type="ECO:0000256" key="6">
    <source>
        <dbReference type="SAM" id="MobiDB-lite"/>
    </source>
</evidence>
<keyword evidence="9" id="KW-0131">Cell cycle</keyword>
<dbReference type="PANTHER" id="PTHR47755">
    <property type="entry name" value="CELL DIVISION PROTEIN FTSX"/>
    <property type="match status" value="1"/>
</dbReference>
<protein>
    <submittedName>
        <fullName evidence="9">Cell division protein FtsX</fullName>
    </submittedName>
</protein>
<reference evidence="9" key="1">
    <citation type="submission" date="2021-03" db="EMBL/GenBank/DDBJ databases">
        <title>The complete genome sequence of Acetobacter sp. TBRC 12339.</title>
        <authorList>
            <person name="Charoenyingcharoen P."/>
            <person name="Yukphan P."/>
        </authorList>
    </citation>
    <scope>NUCLEOTIDE SEQUENCE</scope>
    <source>
        <strain evidence="9">TBRC 12339</strain>
    </source>
</reference>
<feature type="region of interest" description="Disordered" evidence="6">
    <location>
        <begin position="63"/>
        <end position="128"/>
    </location>
</feature>
<evidence type="ECO:0000259" key="8">
    <source>
        <dbReference type="Pfam" id="PF02687"/>
    </source>
</evidence>
<keyword evidence="4 7" id="KW-1133">Transmembrane helix</keyword>
<feature type="compositionally biased region" description="Low complexity" evidence="6">
    <location>
        <begin position="73"/>
        <end position="95"/>
    </location>
</feature>
<accession>A0A939HJQ3</accession>
<evidence type="ECO:0000256" key="1">
    <source>
        <dbReference type="ARBA" id="ARBA00004651"/>
    </source>
</evidence>
<dbReference type="GO" id="GO:0051301">
    <property type="term" value="P:cell division"/>
    <property type="evidence" value="ECO:0007669"/>
    <property type="project" value="UniProtKB-KW"/>
</dbReference>
<sequence length="367" mass="37110">MTALFSKRRDGLSLSEALPDRSLFVLVAMMGFLAALTLAGASGAQALAARWAAGAAQLVTIQVPDPDQPASPPGGASLPAPGPQAQGNGPAADQGTDQAAPPPTVAAPNAGGLPATLPPEASTGPGAPSRAQAVLAQLAGLPPGTEVHRLSAEEISRLLAPWLGASDRSALPLPAVIRVTLPQGAYLPPTLEQNLAAKVPGVIVEQNALWSERLHSLANSLLTCAGLALLTVGGIAALITGQAAHTGLATRRDIIATLHSLGAPDGYIAGRFARRTASLAFGGGLVGALLACPPLLFLLRMAAPFGSMTPTVDSPDLTTAPAQAIMASFDLVPQGLLGGLAALPVAAALICWLTTQVMVRLWLRRLP</sequence>
<dbReference type="RefSeq" id="WP_207844665.1">
    <property type="nucleotide sequence ID" value="NZ_JAFVMH010000001.1"/>
</dbReference>
<dbReference type="InterPro" id="IPR004513">
    <property type="entry name" value="FtsX"/>
</dbReference>